<comment type="caution">
    <text evidence="1">The sequence shown here is derived from an EMBL/GenBank/DDBJ whole genome shotgun (WGS) entry which is preliminary data.</text>
</comment>
<proteinExistence type="predicted"/>
<protein>
    <submittedName>
        <fullName evidence="1">Uncharacterized protein</fullName>
    </submittedName>
</protein>
<accession>A0A8S9LR28</accession>
<evidence type="ECO:0000313" key="2">
    <source>
        <dbReference type="Proteomes" id="UP000712281"/>
    </source>
</evidence>
<evidence type="ECO:0000313" key="1">
    <source>
        <dbReference type="EMBL" id="KAF2607613.1"/>
    </source>
</evidence>
<gene>
    <name evidence="1" type="ORF">F2Q68_00045703</name>
</gene>
<organism evidence="1 2">
    <name type="scientific">Brassica cretica</name>
    <name type="common">Mustard</name>
    <dbReference type="NCBI Taxonomy" id="69181"/>
    <lineage>
        <taxon>Eukaryota</taxon>
        <taxon>Viridiplantae</taxon>
        <taxon>Streptophyta</taxon>
        <taxon>Embryophyta</taxon>
        <taxon>Tracheophyta</taxon>
        <taxon>Spermatophyta</taxon>
        <taxon>Magnoliopsida</taxon>
        <taxon>eudicotyledons</taxon>
        <taxon>Gunneridae</taxon>
        <taxon>Pentapetalae</taxon>
        <taxon>rosids</taxon>
        <taxon>malvids</taxon>
        <taxon>Brassicales</taxon>
        <taxon>Brassicaceae</taxon>
        <taxon>Brassiceae</taxon>
        <taxon>Brassica</taxon>
    </lineage>
</organism>
<name>A0A8S9LR28_BRACR</name>
<dbReference type="Proteomes" id="UP000712281">
    <property type="component" value="Unassembled WGS sequence"/>
</dbReference>
<sequence length="106" mass="11883">MVDSEDRYSTEKASSVQSTILYDCEAEALSKSIHPRQSDSSKVKDVLSRISLSRPVSFFMVKPRFCPSRVQSSPFKSSLGFWPSPLRSTSCFSPRTLFPLSLKIVS</sequence>
<reference evidence="1" key="1">
    <citation type="submission" date="2019-12" db="EMBL/GenBank/DDBJ databases">
        <title>Genome sequencing and annotation of Brassica cretica.</title>
        <authorList>
            <person name="Studholme D.J."/>
            <person name="Sarris P.F."/>
        </authorList>
    </citation>
    <scope>NUCLEOTIDE SEQUENCE</scope>
    <source>
        <strain evidence="1">PFS-001/15</strain>
        <tissue evidence="1">Leaf</tissue>
    </source>
</reference>
<dbReference type="AlphaFoldDB" id="A0A8S9LR28"/>
<dbReference type="EMBL" id="QGKW02000276">
    <property type="protein sequence ID" value="KAF2607613.1"/>
    <property type="molecule type" value="Genomic_DNA"/>
</dbReference>